<comment type="caution">
    <text evidence="2">The sequence shown here is derived from an EMBL/GenBank/DDBJ whole genome shotgun (WGS) entry which is preliminary data.</text>
</comment>
<evidence type="ECO:0000313" key="3">
    <source>
        <dbReference type="Proteomes" id="UP001634394"/>
    </source>
</evidence>
<evidence type="ECO:0000313" key="2">
    <source>
        <dbReference type="EMBL" id="KAL3877112.1"/>
    </source>
</evidence>
<evidence type="ECO:0000256" key="1">
    <source>
        <dbReference type="SAM" id="Phobius"/>
    </source>
</evidence>
<keyword evidence="1" id="KW-0472">Membrane</keyword>
<feature type="transmembrane region" description="Helical" evidence="1">
    <location>
        <begin position="77"/>
        <end position="98"/>
    </location>
</feature>
<keyword evidence="3" id="KW-1185">Reference proteome</keyword>
<dbReference type="EMBL" id="JBJQND010000005">
    <property type="protein sequence ID" value="KAL3877112.1"/>
    <property type="molecule type" value="Genomic_DNA"/>
</dbReference>
<organism evidence="2 3">
    <name type="scientific">Sinanodonta woodiana</name>
    <name type="common">Chinese pond mussel</name>
    <name type="synonym">Anodonta woodiana</name>
    <dbReference type="NCBI Taxonomy" id="1069815"/>
    <lineage>
        <taxon>Eukaryota</taxon>
        <taxon>Metazoa</taxon>
        <taxon>Spiralia</taxon>
        <taxon>Lophotrochozoa</taxon>
        <taxon>Mollusca</taxon>
        <taxon>Bivalvia</taxon>
        <taxon>Autobranchia</taxon>
        <taxon>Heteroconchia</taxon>
        <taxon>Palaeoheterodonta</taxon>
        <taxon>Unionida</taxon>
        <taxon>Unionoidea</taxon>
        <taxon>Unionidae</taxon>
        <taxon>Unioninae</taxon>
        <taxon>Sinanodonta</taxon>
    </lineage>
</organism>
<protein>
    <recommendedName>
        <fullName evidence="4">Transmembrane protein</fullName>
    </recommendedName>
</protein>
<keyword evidence="1" id="KW-1133">Transmembrane helix</keyword>
<feature type="transmembrane region" description="Helical" evidence="1">
    <location>
        <begin position="154"/>
        <end position="179"/>
    </location>
</feature>
<gene>
    <name evidence="2" type="ORF">ACJMK2_034867</name>
</gene>
<dbReference type="Gene3D" id="1.20.140.150">
    <property type="match status" value="1"/>
</dbReference>
<name>A0ABD3WT02_SINWO</name>
<proteinExistence type="predicted"/>
<feature type="transmembrane region" description="Helical" evidence="1">
    <location>
        <begin position="110"/>
        <end position="134"/>
    </location>
</feature>
<dbReference type="Proteomes" id="UP001634394">
    <property type="component" value="Unassembled WGS sequence"/>
</dbReference>
<accession>A0ABD3WT02</accession>
<evidence type="ECO:0008006" key="4">
    <source>
        <dbReference type="Google" id="ProtNLM"/>
    </source>
</evidence>
<dbReference type="AlphaFoldDB" id="A0ABD3WT02"/>
<feature type="transmembrane region" description="Helical" evidence="1">
    <location>
        <begin position="12"/>
        <end position="39"/>
    </location>
</feature>
<sequence length="183" mass="19946">MFGEKRLRRVSKLFLCIGTITLVIGAALIGVGVGLPFWYQDSTINSGLFERCQNGKCTSTFQENPGIFRNAVLVTPLLVGLVIGGCAMLCFANLFLCCYPCKSVIDHCKICIGIAVCICIFLGVAAVITAVVLFPFILLDLNLLPYQVYQKLGYAYYITGAGTIVALASGVLFILHLFFTVYY</sequence>
<reference evidence="2 3" key="1">
    <citation type="submission" date="2024-11" db="EMBL/GenBank/DDBJ databases">
        <title>Chromosome-level genome assembly of the freshwater bivalve Anodonta woodiana.</title>
        <authorList>
            <person name="Chen X."/>
        </authorList>
    </citation>
    <scope>NUCLEOTIDE SEQUENCE [LARGE SCALE GENOMIC DNA]</scope>
    <source>
        <strain evidence="2">MN2024</strain>
        <tissue evidence="2">Gills</tissue>
    </source>
</reference>
<keyword evidence="1" id="KW-0812">Transmembrane</keyword>